<comment type="caution">
    <text evidence="1">The sequence shown here is derived from an EMBL/GenBank/DDBJ whole genome shotgun (WGS) entry which is preliminary data.</text>
</comment>
<protein>
    <submittedName>
        <fullName evidence="1">Uncharacterized protein</fullName>
    </submittedName>
</protein>
<proteinExistence type="predicted"/>
<dbReference type="Proteomes" id="UP001186974">
    <property type="component" value="Unassembled WGS sequence"/>
</dbReference>
<sequence>QQQTSSQAQPVPLKQETNGAGASQPRVEPLKSGLNYPEVRSSTVDLNAIPTHTSTGKPITEVDIDADLAEHQKPWRAPGADQSDYFNYGFDEFTWATYCLKQQNMASQAGAIRAENDQFQKMLGGMGMAPPAGMAPSTSPAPTAAPNPAAASGGGTMGGMSGATGGMPGMPGEDAMWGQMMQYMQAQGINDPSQMDFGAFMSAMGGGMPGGGMPGQGQQQAQQQGYGGGYGQQQGYAQGGHQGGYGGGAGGGGGGGRGRGRRW</sequence>
<name>A0ACC3DIF5_9PEZI</name>
<organism evidence="1 2">
    <name type="scientific">Coniosporium uncinatum</name>
    <dbReference type="NCBI Taxonomy" id="93489"/>
    <lineage>
        <taxon>Eukaryota</taxon>
        <taxon>Fungi</taxon>
        <taxon>Dikarya</taxon>
        <taxon>Ascomycota</taxon>
        <taxon>Pezizomycotina</taxon>
        <taxon>Dothideomycetes</taxon>
        <taxon>Dothideomycetes incertae sedis</taxon>
        <taxon>Coniosporium</taxon>
    </lineage>
</organism>
<reference evidence="1" key="1">
    <citation type="submission" date="2024-09" db="EMBL/GenBank/DDBJ databases">
        <title>Black Yeasts Isolated from many extreme environments.</title>
        <authorList>
            <person name="Coleine C."/>
            <person name="Stajich J.E."/>
            <person name="Selbmann L."/>
        </authorList>
    </citation>
    <scope>NUCLEOTIDE SEQUENCE</scope>
    <source>
        <strain evidence="1">CCFEE 5737</strain>
    </source>
</reference>
<dbReference type="EMBL" id="JAWDJW010004085">
    <property type="protein sequence ID" value="KAK3076340.1"/>
    <property type="molecule type" value="Genomic_DNA"/>
</dbReference>
<keyword evidence="2" id="KW-1185">Reference proteome</keyword>
<feature type="non-terminal residue" evidence="1">
    <location>
        <position position="1"/>
    </location>
</feature>
<evidence type="ECO:0000313" key="1">
    <source>
        <dbReference type="EMBL" id="KAK3076340.1"/>
    </source>
</evidence>
<gene>
    <name evidence="1" type="ORF">LTS18_013283</name>
</gene>
<evidence type="ECO:0000313" key="2">
    <source>
        <dbReference type="Proteomes" id="UP001186974"/>
    </source>
</evidence>
<accession>A0ACC3DIF5</accession>